<feature type="transmembrane region" description="Helical" evidence="1">
    <location>
        <begin position="56"/>
        <end position="74"/>
    </location>
</feature>
<dbReference type="Proteomes" id="UP001210231">
    <property type="component" value="Unassembled WGS sequence"/>
</dbReference>
<evidence type="ECO:0000313" key="3">
    <source>
        <dbReference type="Proteomes" id="UP001210231"/>
    </source>
</evidence>
<keyword evidence="1" id="KW-1133">Transmembrane helix</keyword>
<protein>
    <submittedName>
        <fullName evidence="2">Uncharacterized protein</fullName>
    </submittedName>
</protein>
<organism evidence="2 3">
    <name type="scientific">Polluticaenibacter yanchengensis</name>
    <dbReference type="NCBI Taxonomy" id="3014562"/>
    <lineage>
        <taxon>Bacteria</taxon>
        <taxon>Pseudomonadati</taxon>
        <taxon>Bacteroidota</taxon>
        <taxon>Chitinophagia</taxon>
        <taxon>Chitinophagales</taxon>
        <taxon>Chitinophagaceae</taxon>
        <taxon>Polluticaenibacter</taxon>
    </lineage>
</organism>
<evidence type="ECO:0000313" key="2">
    <source>
        <dbReference type="EMBL" id="MDA3614987.1"/>
    </source>
</evidence>
<keyword evidence="1" id="KW-0472">Membrane</keyword>
<reference evidence="2 3" key="1">
    <citation type="submission" date="2022-12" db="EMBL/GenBank/DDBJ databases">
        <title>Chitinophagaceae gen. sp. nov., a new member of the family Chitinophagaceae, isolated from soil in a chemical factory.</title>
        <authorList>
            <person name="Ke Z."/>
        </authorList>
    </citation>
    <scope>NUCLEOTIDE SEQUENCE [LARGE SCALE GENOMIC DNA]</scope>
    <source>
        <strain evidence="2 3">LY-5</strain>
    </source>
</reference>
<name>A0ABT4UJH0_9BACT</name>
<sequence>MDELNINRLIDDALDSVSAIERANPKPFLYTRVMARMAEKRSFWSKAAMFFSKPQIALPAIALLVIINISAMLWSSKEQQSTIPASTIESGYATMNYSFDNMTTEKK</sequence>
<dbReference type="EMBL" id="JAQGEF010000009">
    <property type="protein sequence ID" value="MDA3614987.1"/>
    <property type="molecule type" value="Genomic_DNA"/>
</dbReference>
<comment type="caution">
    <text evidence="2">The sequence shown here is derived from an EMBL/GenBank/DDBJ whole genome shotgun (WGS) entry which is preliminary data.</text>
</comment>
<dbReference type="RefSeq" id="WP_407031312.1">
    <property type="nucleotide sequence ID" value="NZ_JAQGEF010000009.1"/>
</dbReference>
<accession>A0ABT4UJH0</accession>
<gene>
    <name evidence="2" type="ORF">O3P16_09230</name>
</gene>
<keyword evidence="1" id="KW-0812">Transmembrane</keyword>
<proteinExistence type="predicted"/>
<evidence type="ECO:0000256" key="1">
    <source>
        <dbReference type="SAM" id="Phobius"/>
    </source>
</evidence>
<keyword evidence="3" id="KW-1185">Reference proteome</keyword>